<reference evidence="2" key="1">
    <citation type="submission" date="2015-04" db="UniProtKB">
        <authorList>
            <consortium name="EnsemblPlants"/>
        </authorList>
    </citation>
    <scope>IDENTIFICATION</scope>
    <source>
        <strain evidence="2">SL10</strain>
    </source>
</reference>
<organism evidence="2">
    <name type="scientific">Oryza nivara</name>
    <name type="common">Indian wild rice</name>
    <name type="synonym">Oryza sativa f. spontanea</name>
    <dbReference type="NCBI Taxonomy" id="4536"/>
    <lineage>
        <taxon>Eukaryota</taxon>
        <taxon>Viridiplantae</taxon>
        <taxon>Streptophyta</taxon>
        <taxon>Embryophyta</taxon>
        <taxon>Tracheophyta</taxon>
        <taxon>Spermatophyta</taxon>
        <taxon>Magnoliopsida</taxon>
        <taxon>Liliopsida</taxon>
        <taxon>Poales</taxon>
        <taxon>Poaceae</taxon>
        <taxon>BOP clade</taxon>
        <taxon>Oryzoideae</taxon>
        <taxon>Oryzeae</taxon>
        <taxon>Oryzinae</taxon>
        <taxon>Oryza</taxon>
    </lineage>
</organism>
<dbReference type="Gramene" id="ONIVA07G16800.1">
    <property type="protein sequence ID" value="ONIVA07G16800.1"/>
    <property type="gene ID" value="ONIVA07G16800"/>
</dbReference>
<evidence type="ECO:0000256" key="1">
    <source>
        <dbReference type="SAM" id="MobiDB-lite"/>
    </source>
</evidence>
<keyword evidence="3" id="KW-1185">Reference proteome</keyword>
<dbReference type="AlphaFoldDB" id="A0A0E0I296"/>
<dbReference type="HOGENOM" id="CLU_2926661_0_0_1"/>
<sequence>MPQELITVHRGGRSTTVFSDSNLAPPSSIPVQPYEGSATRKFEEPHQPHKQKNTQEQCSTI</sequence>
<protein>
    <submittedName>
        <fullName evidence="2">Uncharacterized protein</fullName>
    </submittedName>
</protein>
<feature type="compositionally biased region" description="Basic and acidic residues" evidence="1">
    <location>
        <begin position="38"/>
        <end position="47"/>
    </location>
</feature>
<dbReference type="EnsemblPlants" id="ONIVA07G16800.1">
    <property type="protein sequence ID" value="ONIVA07G16800.1"/>
    <property type="gene ID" value="ONIVA07G16800"/>
</dbReference>
<proteinExistence type="predicted"/>
<dbReference type="Proteomes" id="UP000006591">
    <property type="component" value="Chromosome 7"/>
</dbReference>
<accession>A0A0E0I296</accession>
<evidence type="ECO:0000313" key="2">
    <source>
        <dbReference type="EnsemblPlants" id="ONIVA07G16800.1"/>
    </source>
</evidence>
<evidence type="ECO:0000313" key="3">
    <source>
        <dbReference type="Proteomes" id="UP000006591"/>
    </source>
</evidence>
<name>A0A0E0I296_ORYNI</name>
<feature type="region of interest" description="Disordered" evidence="1">
    <location>
        <begin position="1"/>
        <end position="61"/>
    </location>
</feature>
<feature type="compositionally biased region" description="Polar residues" evidence="1">
    <location>
        <begin position="13"/>
        <end position="25"/>
    </location>
</feature>
<reference evidence="2" key="2">
    <citation type="submission" date="2018-04" db="EMBL/GenBank/DDBJ databases">
        <title>OnivRS2 (Oryza nivara Reference Sequence Version 2).</title>
        <authorList>
            <person name="Zhang J."/>
            <person name="Kudrna D."/>
            <person name="Lee S."/>
            <person name="Talag J."/>
            <person name="Rajasekar S."/>
            <person name="Welchert J."/>
            <person name="Hsing Y.-I."/>
            <person name="Wing R.A."/>
        </authorList>
    </citation>
    <scope>NUCLEOTIDE SEQUENCE [LARGE SCALE GENOMIC DNA]</scope>
    <source>
        <strain evidence="2">SL10</strain>
    </source>
</reference>